<dbReference type="InterPro" id="IPR001095">
    <property type="entry name" value="Acetyl_CoA_COase_a_su"/>
</dbReference>
<comment type="subcellular location">
    <subcellularLocation>
        <location evidence="1 17">Cytoplasm</location>
    </subcellularLocation>
</comment>
<dbReference type="HAMAP" id="MF_01395">
    <property type="entry name" value="AcetylCoA_CT_beta"/>
    <property type="match status" value="1"/>
</dbReference>
<evidence type="ECO:0000256" key="10">
    <source>
        <dbReference type="ARBA" id="ARBA00022771"/>
    </source>
</evidence>
<evidence type="ECO:0000256" key="17">
    <source>
        <dbReference type="HAMAP-Rule" id="MF_00823"/>
    </source>
</evidence>
<keyword evidence="18" id="KW-0862">Zinc</keyword>
<comment type="similarity">
    <text evidence="18">Belongs to the AccD/PCCB family.</text>
</comment>
<feature type="compositionally biased region" description="Low complexity" evidence="19">
    <location>
        <begin position="553"/>
        <end position="568"/>
    </location>
</feature>
<dbReference type="GO" id="GO:0003989">
    <property type="term" value="F:acetyl-CoA carboxylase activity"/>
    <property type="evidence" value="ECO:0007669"/>
    <property type="project" value="InterPro"/>
</dbReference>
<evidence type="ECO:0000256" key="8">
    <source>
        <dbReference type="ARBA" id="ARBA00022679"/>
    </source>
</evidence>
<evidence type="ECO:0000313" key="22">
    <source>
        <dbReference type="EMBL" id="SCF39415.1"/>
    </source>
</evidence>
<dbReference type="GO" id="GO:0009317">
    <property type="term" value="C:acetyl-CoA carboxylase complex"/>
    <property type="evidence" value="ECO:0007669"/>
    <property type="project" value="InterPro"/>
</dbReference>
<dbReference type="PANTHER" id="PTHR42853:SF3">
    <property type="entry name" value="ACETYL-COENZYME A CARBOXYLASE CARBOXYL TRANSFERASE SUBUNIT ALPHA, CHLOROPLASTIC"/>
    <property type="match status" value="1"/>
</dbReference>
<keyword evidence="10 18" id="KW-0863">Zinc-finger</keyword>
<dbReference type="GO" id="GO:0008270">
    <property type="term" value="F:zinc ion binding"/>
    <property type="evidence" value="ECO:0007669"/>
    <property type="project" value="UniProtKB-UniRule"/>
</dbReference>
<sequence length="575" mass="60673">MTSTAVSANRSTEGVSWTLCPGCRTVQLGNRLMRLLWVCPDCGHHLQITAAQRIAALFDPDSVQLVHPPSTDTDPLEFSDTEPYPRRRERARRSTGMREAMVLATGAIQGRPLVAAVADFRFLGGSMGVAVGDLLARAAEIALTRRVPLLMVTASGGARMQEGVLSLMQMVRTTQALTRLDAAGVLTISLVTDPTFGGVAASYATLADVILAEPGARLGFAGPRVIEQLLGRPLPTGFQTAEALRAQGHLDLVCPRGEQRAILARLLTLTAPETSARRTGPDNAGMVTAPDVLPQEDPWRSVRRARDIMRPTTADYAARVFTDFLELHGDRLAKDCPAIIAGLARLAGRTVVLIGTQKGHTAAELSARQFGMASPAGYRKAARLMRLAAKLDVPVITLIDTPGAHAGIEAEVHGQALAIADNLRVLAELPVPVVAVITGEGGSGGALALAVADRVLMLANAVYSVISPEGCAAILWNNAAEAPRAAAALRVGARDLLRLGVVDGVIPEPGEGAQTDHAAAAELMHVALTATLAELGDLSSEERRRHRFRRFEAFSGSSSSSPDGSPDSSEMEKGQ</sequence>
<keyword evidence="14 17" id="KW-0275">Fatty acid biosynthesis</keyword>
<protein>
    <recommendedName>
        <fullName evidence="17 18">Multifunctional fusion protein</fullName>
    </recommendedName>
    <domain>
        <recommendedName>
            <fullName evidence="17">Acetyl-coenzyme A carboxylase carboxyl transferase subunit alpha</fullName>
            <shortName evidence="17">ACCase subunit alpha</shortName>
            <shortName evidence="17">Acetyl-CoA carboxylase carboxyltransferase subunit alpha</shortName>
            <ecNumber evidence="17">2.1.3.15</ecNumber>
        </recommendedName>
    </domain>
    <domain>
        <recommendedName>
            <fullName evidence="18">Acetyl-coenzyme A carboxylase carboxyl transferase subunit beta</fullName>
            <shortName evidence="18">ACCase subunit beta</shortName>
            <shortName evidence="18">Acetyl-CoA carboxylase carboxyltransferase subunit beta</shortName>
        </recommendedName>
    </domain>
</protein>
<dbReference type="AlphaFoldDB" id="A0A1C5A2H6"/>
<comment type="pathway">
    <text evidence="2 17">Lipid metabolism; malonyl-CoA biosynthesis; malonyl-CoA from acetyl-CoA: step 1/1.</text>
</comment>
<feature type="binding site" evidence="18">
    <location>
        <position position="23"/>
    </location>
    <ligand>
        <name>Zn(2+)</name>
        <dbReference type="ChEBI" id="CHEBI:29105"/>
    </ligand>
</feature>
<dbReference type="Proteomes" id="UP000198797">
    <property type="component" value="Unassembled WGS sequence"/>
</dbReference>
<evidence type="ECO:0000256" key="7">
    <source>
        <dbReference type="ARBA" id="ARBA00022516"/>
    </source>
</evidence>
<feature type="zinc finger region" description="C4-type" evidence="18">
    <location>
        <begin position="20"/>
        <end position="42"/>
    </location>
</feature>
<dbReference type="EC" id="2.1.3.15" evidence="17"/>
<comment type="similarity">
    <text evidence="4">In the N-terminal section; belongs to the AccD/PCCB family.</text>
</comment>
<dbReference type="EMBL" id="FMCU01000013">
    <property type="protein sequence ID" value="SCF39415.1"/>
    <property type="molecule type" value="Genomic_DNA"/>
</dbReference>
<dbReference type="GO" id="GO:2001295">
    <property type="term" value="P:malonyl-CoA biosynthetic process"/>
    <property type="evidence" value="ECO:0007669"/>
    <property type="project" value="UniProtKB-UniRule"/>
</dbReference>
<reference evidence="23" key="1">
    <citation type="submission" date="2016-06" db="EMBL/GenBank/DDBJ databases">
        <authorList>
            <person name="Varghese N."/>
            <person name="Submissions Spin"/>
        </authorList>
    </citation>
    <scope>NUCLEOTIDE SEQUENCE [LARGE SCALE GENOMIC DNA]</scope>
    <source>
        <strain evidence="23">DSM 44100</strain>
    </source>
</reference>
<proteinExistence type="inferred from homology"/>
<evidence type="ECO:0000256" key="13">
    <source>
        <dbReference type="ARBA" id="ARBA00023098"/>
    </source>
</evidence>
<comment type="function">
    <text evidence="17">Component of the acetyl coenzyme A carboxylase (ACC) complex. First, biotin carboxylase catalyzes the carboxylation of biotin on its carrier protein (BCCP) and then the CO(2) group is transferred by the carboxyltransferase to acetyl-CoA to form malonyl-CoA.</text>
</comment>
<comment type="similarity">
    <text evidence="17">Belongs to the AccA family.</text>
</comment>
<dbReference type="HAMAP" id="MF_00823">
    <property type="entry name" value="AcetylCoA_CT_alpha"/>
    <property type="match status" value="1"/>
</dbReference>
<dbReference type="GO" id="GO:0016743">
    <property type="term" value="F:carboxyl- or carbamoyltransferase activity"/>
    <property type="evidence" value="ECO:0007669"/>
    <property type="project" value="UniProtKB-UniRule"/>
</dbReference>
<keyword evidence="6 17" id="KW-0963">Cytoplasm</keyword>
<feature type="binding site" evidence="18">
    <location>
        <position position="39"/>
    </location>
    <ligand>
        <name>Zn(2+)</name>
        <dbReference type="ChEBI" id="CHEBI:29105"/>
    </ligand>
</feature>
<comment type="catalytic activity">
    <reaction evidence="16 17">
        <text>N(6)-carboxybiotinyl-L-lysyl-[protein] + acetyl-CoA = N(6)-biotinyl-L-lysyl-[protein] + malonyl-CoA</text>
        <dbReference type="Rhea" id="RHEA:54728"/>
        <dbReference type="Rhea" id="RHEA-COMP:10505"/>
        <dbReference type="Rhea" id="RHEA-COMP:10506"/>
        <dbReference type="ChEBI" id="CHEBI:57288"/>
        <dbReference type="ChEBI" id="CHEBI:57384"/>
        <dbReference type="ChEBI" id="CHEBI:83144"/>
        <dbReference type="ChEBI" id="CHEBI:83145"/>
        <dbReference type="EC" id="2.1.3.15"/>
    </reaction>
</comment>
<feature type="region of interest" description="Disordered" evidence="19">
    <location>
        <begin position="66"/>
        <end position="95"/>
    </location>
</feature>
<evidence type="ECO:0000313" key="23">
    <source>
        <dbReference type="Proteomes" id="UP000198797"/>
    </source>
</evidence>
<evidence type="ECO:0000256" key="9">
    <source>
        <dbReference type="ARBA" id="ARBA00022741"/>
    </source>
</evidence>
<feature type="domain" description="CoA carboxyltransferase N-terminal" evidence="20">
    <location>
        <begin position="16"/>
        <end position="285"/>
    </location>
</feature>
<dbReference type="InterPro" id="IPR011763">
    <property type="entry name" value="COA_CT_C"/>
</dbReference>
<feature type="region of interest" description="Disordered" evidence="19">
    <location>
        <begin position="549"/>
        <end position="575"/>
    </location>
</feature>
<dbReference type="UniPathway" id="UPA00655">
    <property type="reaction ID" value="UER00711"/>
</dbReference>
<dbReference type="PANTHER" id="PTHR42853">
    <property type="entry name" value="ACETYL-COENZYME A CARBOXYLASE CARBOXYL TRANSFERASE SUBUNIT ALPHA"/>
    <property type="match status" value="1"/>
</dbReference>
<dbReference type="PRINTS" id="PR01069">
    <property type="entry name" value="ACCCTRFRASEA"/>
</dbReference>
<evidence type="ECO:0000256" key="15">
    <source>
        <dbReference type="ARBA" id="ARBA00025280"/>
    </source>
</evidence>
<keyword evidence="12 17" id="KW-0067">ATP-binding</keyword>
<evidence type="ECO:0000256" key="3">
    <source>
        <dbReference type="ARBA" id="ARBA00006276"/>
    </source>
</evidence>
<dbReference type="GO" id="GO:0006633">
    <property type="term" value="P:fatty acid biosynthetic process"/>
    <property type="evidence" value="ECO:0007669"/>
    <property type="project" value="UniProtKB-KW"/>
</dbReference>
<evidence type="ECO:0000256" key="6">
    <source>
        <dbReference type="ARBA" id="ARBA00022490"/>
    </source>
</evidence>
<dbReference type="OrthoDB" id="9772975at2"/>
<comment type="function">
    <text evidence="15 18">Component of the acetyl coenzyme A carboxylase (ACC) complex. Biotin carboxylase (BC) catalyzes the carboxylation of biotin on its carrier protein (BCCP) and then the CO(2) group is transferred by the transcarboxylase to acetyl-CoA to form malonyl-CoA.</text>
</comment>
<gene>
    <name evidence="17" type="primary">accA</name>
    <name evidence="18" type="synonym">accD</name>
    <name evidence="22" type="ORF">GA0070216_11327</name>
</gene>
<dbReference type="STRING" id="121616.GA0070216_11327"/>
<dbReference type="PROSITE" id="PS50989">
    <property type="entry name" value="COA_CT_CTER"/>
    <property type="match status" value="1"/>
</dbReference>
<comment type="subunit">
    <text evidence="17">Acetyl-CoA carboxylase is a heterohexamer composed of biotin carboxyl carrier protein (AccB), biotin carboxylase (AccC) and two subunits each of ACCase subunit alpha (AccA) and ACCase subunit beta (AccD).</text>
</comment>
<dbReference type="GO" id="GO:0005524">
    <property type="term" value="F:ATP binding"/>
    <property type="evidence" value="ECO:0007669"/>
    <property type="project" value="UniProtKB-KW"/>
</dbReference>
<organism evidence="22 23">
    <name type="scientific">Micromonospora matsumotoense</name>
    <dbReference type="NCBI Taxonomy" id="121616"/>
    <lineage>
        <taxon>Bacteria</taxon>
        <taxon>Bacillati</taxon>
        <taxon>Actinomycetota</taxon>
        <taxon>Actinomycetes</taxon>
        <taxon>Micromonosporales</taxon>
        <taxon>Micromonosporaceae</taxon>
        <taxon>Micromonospora</taxon>
    </lineage>
</organism>
<feature type="binding site" evidence="18">
    <location>
        <position position="42"/>
    </location>
    <ligand>
        <name>Zn(2+)</name>
        <dbReference type="ChEBI" id="CHEBI:29105"/>
    </ligand>
</feature>
<accession>A0A1C5A2H6</accession>
<feature type="binding site" evidence="18">
    <location>
        <position position="20"/>
    </location>
    <ligand>
        <name>Zn(2+)</name>
        <dbReference type="ChEBI" id="CHEBI:29105"/>
    </ligand>
</feature>
<dbReference type="SUPFAM" id="SSF52096">
    <property type="entry name" value="ClpP/crotonase"/>
    <property type="match status" value="2"/>
</dbReference>
<dbReference type="PROSITE" id="PS50980">
    <property type="entry name" value="COA_CT_NTER"/>
    <property type="match status" value="1"/>
</dbReference>
<evidence type="ECO:0000256" key="4">
    <source>
        <dbReference type="ARBA" id="ARBA00010284"/>
    </source>
</evidence>
<evidence type="ECO:0000256" key="19">
    <source>
        <dbReference type="SAM" id="MobiDB-lite"/>
    </source>
</evidence>
<comment type="subunit">
    <text evidence="5">Acetyl-CoA carboxylase is a heterotetramer composed of biotin carboxyl carrier protein (AccB), biotin carboxylase (AccC) and two subunits of ACCase subunit beta/alpha.</text>
</comment>
<keyword evidence="13 17" id="KW-0443">Lipid metabolism</keyword>
<dbReference type="Gene3D" id="3.90.226.10">
    <property type="entry name" value="2-enoyl-CoA Hydratase, Chain A, domain 1"/>
    <property type="match status" value="2"/>
</dbReference>
<keyword evidence="8 17" id="KW-0808">Transferase</keyword>
<comment type="similarity">
    <text evidence="3">In the C-terminal section; belongs to the AccA family.</text>
</comment>
<evidence type="ECO:0000259" key="20">
    <source>
        <dbReference type="PROSITE" id="PS50980"/>
    </source>
</evidence>
<dbReference type="InterPro" id="IPR011762">
    <property type="entry name" value="COA_CT_N"/>
</dbReference>
<keyword evidence="9 17" id="KW-0547">Nucleotide-binding</keyword>
<keyword evidence="23" id="KW-1185">Reference proteome</keyword>
<dbReference type="InterPro" id="IPR029045">
    <property type="entry name" value="ClpP/crotonase-like_dom_sf"/>
</dbReference>
<evidence type="ECO:0000256" key="11">
    <source>
        <dbReference type="ARBA" id="ARBA00022832"/>
    </source>
</evidence>
<keyword evidence="7 17" id="KW-0444">Lipid biosynthesis</keyword>
<evidence type="ECO:0000256" key="16">
    <source>
        <dbReference type="ARBA" id="ARBA00049152"/>
    </source>
</evidence>
<evidence type="ECO:0000256" key="18">
    <source>
        <dbReference type="HAMAP-Rule" id="MF_01395"/>
    </source>
</evidence>
<evidence type="ECO:0000256" key="5">
    <source>
        <dbReference type="ARBA" id="ARBA00011664"/>
    </source>
</evidence>
<dbReference type="InterPro" id="IPR000438">
    <property type="entry name" value="Acetyl_CoA_COase_Trfase_b_su"/>
</dbReference>
<dbReference type="RefSeq" id="WP_091249967.1">
    <property type="nucleotide sequence ID" value="NZ_FMCU01000013.1"/>
</dbReference>
<evidence type="ECO:0000259" key="21">
    <source>
        <dbReference type="PROSITE" id="PS50989"/>
    </source>
</evidence>
<dbReference type="NCBIfam" id="NF041504">
    <property type="entry name" value="AccA_sub"/>
    <property type="match status" value="1"/>
</dbReference>
<comment type="cofactor">
    <cofactor evidence="18">
        <name>Zn(2+)</name>
        <dbReference type="ChEBI" id="CHEBI:29105"/>
    </cofactor>
    <text evidence="18">Binds 1 zinc ion per subunit.</text>
</comment>
<keyword evidence="18" id="KW-0479">Metal-binding</keyword>
<keyword evidence="11 17" id="KW-0276">Fatty acid metabolism</keyword>
<evidence type="ECO:0000256" key="2">
    <source>
        <dbReference type="ARBA" id="ARBA00004956"/>
    </source>
</evidence>
<feature type="domain" description="CoA carboxyltransferase C-terminal" evidence="21">
    <location>
        <begin position="289"/>
        <end position="534"/>
    </location>
</feature>
<name>A0A1C5A2H6_9ACTN</name>
<evidence type="ECO:0000256" key="1">
    <source>
        <dbReference type="ARBA" id="ARBA00004496"/>
    </source>
</evidence>
<evidence type="ECO:0000256" key="14">
    <source>
        <dbReference type="ARBA" id="ARBA00023160"/>
    </source>
</evidence>
<evidence type="ECO:0000256" key="12">
    <source>
        <dbReference type="ARBA" id="ARBA00022840"/>
    </source>
</evidence>
<dbReference type="Pfam" id="PF03255">
    <property type="entry name" value="ACCA"/>
    <property type="match status" value="1"/>
</dbReference>